<protein>
    <submittedName>
        <fullName evidence="6 7">Uncharacterized protein LOC111132200 isoform X1</fullName>
    </submittedName>
</protein>
<dbReference type="KEGG" id="cvn:111132200"/>
<dbReference type="PANTHER" id="PTHR25462:SF296">
    <property type="entry name" value="MEIOTIC P26, ISOFORM F"/>
    <property type="match status" value="1"/>
</dbReference>
<dbReference type="PROSITE" id="PS50119">
    <property type="entry name" value="ZF_BBOX"/>
    <property type="match status" value="2"/>
</dbReference>
<evidence type="ECO:0000256" key="3">
    <source>
        <dbReference type="SAM" id="MobiDB-lite"/>
    </source>
</evidence>
<feature type="region of interest" description="Disordered" evidence="3">
    <location>
        <begin position="1"/>
        <end position="32"/>
    </location>
</feature>
<evidence type="ECO:0000256" key="2">
    <source>
        <dbReference type="SAM" id="Coils"/>
    </source>
</evidence>
<dbReference type="RefSeq" id="XP_022335686.1">
    <property type="nucleotide sequence ID" value="XM_022479978.1"/>
</dbReference>
<dbReference type="PANTHER" id="PTHR25462">
    <property type="entry name" value="BONUS, ISOFORM C-RELATED"/>
    <property type="match status" value="1"/>
</dbReference>
<dbReference type="RefSeq" id="XP_022335685.1">
    <property type="nucleotide sequence ID" value="XM_022479977.1"/>
</dbReference>
<dbReference type="GeneID" id="111132200"/>
<dbReference type="SUPFAM" id="SSF57845">
    <property type="entry name" value="B-box zinc-binding domain"/>
    <property type="match status" value="1"/>
</dbReference>
<keyword evidence="2" id="KW-0175">Coiled coil</keyword>
<dbReference type="AlphaFoldDB" id="A0A8B8E7N7"/>
<organism evidence="5 6">
    <name type="scientific">Crassostrea virginica</name>
    <name type="common">Eastern oyster</name>
    <dbReference type="NCBI Taxonomy" id="6565"/>
    <lineage>
        <taxon>Eukaryota</taxon>
        <taxon>Metazoa</taxon>
        <taxon>Spiralia</taxon>
        <taxon>Lophotrochozoa</taxon>
        <taxon>Mollusca</taxon>
        <taxon>Bivalvia</taxon>
        <taxon>Autobranchia</taxon>
        <taxon>Pteriomorphia</taxon>
        <taxon>Ostreida</taxon>
        <taxon>Ostreoidea</taxon>
        <taxon>Ostreidae</taxon>
        <taxon>Crassostrea</taxon>
    </lineage>
</organism>
<feature type="domain" description="B box-type" evidence="4">
    <location>
        <begin position="760"/>
        <end position="805"/>
    </location>
</feature>
<dbReference type="InterPro" id="IPR000315">
    <property type="entry name" value="Znf_B-box"/>
</dbReference>
<dbReference type="Pfam" id="PF00643">
    <property type="entry name" value="zf-B_box"/>
    <property type="match status" value="2"/>
</dbReference>
<accession>A0A8B8E7N7</accession>
<evidence type="ECO:0000313" key="8">
    <source>
        <dbReference type="RefSeq" id="XP_022335686.1"/>
    </source>
</evidence>
<dbReference type="SUPFAM" id="SSF57903">
    <property type="entry name" value="FYVE/PHD zinc finger"/>
    <property type="match status" value="1"/>
</dbReference>
<keyword evidence="1" id="KW-0863">Zinc-finger</keyword>
<feature type="compositionally biased region" description="Polar residues" evidence="3">
    <location>
        <begin position="1"/>
        <end position="15"/>
    </location>
</feature>
<evidence type="ECO:0000256" key="1">
    <source>
        <dbReference type="PROSITE-ProRule" id="PRU00024"/>
    </source>
</evidence>
<evidence type="ECO:0000313" key="6">
    <source>
        <dbReference type="RefSeq" id="XP_022335684.1"/>
    </source>
</evidence>
<dbReference type="InterPro" id="IPR011011">
    <property type="entry name" value="Znf_FYVE_PHD"/>
</dbReference>
<evidence type="ECO:0000313" key="7">
    <source>
        <dbReference type="RefSeq" id="XP_022335685.1"/>
    </source>
</evidence>
<evidence type="ECO:0000259" key="4">
    <source>
        <dbReference type="PROSITE" id="PS50119"/>
    </source>
</evidence>
<sequence length="1043" mass="120264">MEETSGNDSFENQFGQGPKGKHDETPVSAEEANPQTGLEYFVNMIWISGRGTKEKKRLEAVNFYDLHKWCFLLENKKQMKKIVSRLKQLGTGITHEIENADIEISYHINTTFKSDSEFNEWKLECQRVVEDILSDLHIVTIRCKAEDTKVFQKFLLEKFSSAIEIIVQNDSHGVCLVGDGESLVDIISEIDNLKCRYSSILETETSQEIGIRSICLEDKQIKCWKLFDVKGKLKKKFPTVKIYECFEGKMLKIFGNAGDVRKEEGFIRDKMWLYLYHKDELSFDKEVIEFLSRRAVKKFLDEEIKRAGTMGTWIFSFEKNSVEAYSIDDQKAKAIMETLCKSFHDHRYQLADTGKQKEKLKKIQEWATHFEGLTNGKLAMHIRKTDKPGEEVRILCTTDLLSNTEVVNLLDEINHKEKKSAKASDVRLKLILSPERFHFIKKIEKEKILGLKKDVDLEFEKDNVLILKGDEHTVSAVMEYIDGLNLKQNSVFLPQSLTMHLDPAKLCEEHHCLLEKVQSNPESKVWFMNNIIIMVYLGEPRKDLCVDSQAVLRVSDEDIKDKSSSSTVLKDRKVVNITIPTSFMEKGKHSAHESFNDAYTKILKFKIRSVLMPLKIVGNWSTKKLVKTLVYPLTKLGSEEAITVILHSSDPNQCKTANRVIQVANRKEDNPMNKQQTLPDFIRGTGLEEMVVFGLEDDVKNVVENLNQQMHSEAKLYSEPIKTNLTEPSKQEITNIKGTTSSEGSYNSLAMAREVKSQAQEVVVCNLCQEPVSFFCRRCGVNLCDQCALSHLRTKSKFGHDVVDFASKDDDDSFLCDSHPQHECSAYCKTCDVPICILCVSIKHKSHEISELHDKIEGLLKDIALENNRLQLFCGQLKNLLDHTTKQLSSLSLFYQDKKVEIRVHGEEWHRQIDNHVKKLHQELDDMKEEHEALLQRQKNEFEEMIEKIDEMKWTTAKLQNSKNVTNMQKFKSKIEVLEIMKEFPKYTFPTFHASKIDEHHMQTFFGYIQKVQETKVCLPEKKFISNTDPGRKELKMQSLSSV</sequence>
<keyword evidence="1" id="KW-0862">Zinc</keyword>
<reference evidence="6 7" key="1">
    <citation type="submission" date="2025-04" db="UniProtKB">
        <authorList>
            <consortium name="RefSeq"/>
        </authorList>
    </citation>
    <scope>IDENTIFICATION</scope>
    <source>
        <tissue evidence="6 7">Whole sample</tissue>
    </source>
</reference>
<dbReference type="SMART" id="SM00336">
    <property type="entry name" value="BBOX"/>
    <property type="match status" value="2"/>
</dbReference>
<dbReference type="Proteomes" id="UP000694844">
    <property type="component" value="Chromosome 5"/>
</dbReference>
<feature type="coiled-coil region" evidence="2">
    <location>
        <begin position="910"/>
        <end position="955"/>
    </location>
</feature>
<proteinExistence type="predicted"/>
<name>A0A8B8E7N7_CRAVI</name>
<keyword evidence="5" id="KW-1185">Reference proteome</keyword>
<dbReference type="GO" id="GO:0008270">
    <property type="term" value="F:zinc ion binding"/>
    <property type="evidence" value="ECO:0007669"/>
    <property type="project" value="UniProtKB-KW"/>
</dbReference>
<dbReference type="InterPro" id="IPR047153">
    <property type="entry name" value="TRIM45/56/19-like"/>
</dbReference>
<dbReference type="OrthoDB" id="6102119at2759"/>
<evidence type="ECO:0000313" key="5">
    <source>
        <dbReference type="Proteomes" id="UP000694844"/>
    </source>
</evidence>
<feature type="domain" description="B box-type" evidence="4">
    <location>
        <begin position="811"/>
        <end position="852"/>
    </location>
</feature>
<gene>
    <name evidence="6 7 8" type="primary">LOC111132200</name>
</gene>
<dbReference type="Gene3D" id="3.30.160.60">
    <property type="entry name" value="Classic Zinc Finger"/>
    <property type="match status" value="1"/>
</dbReference>
<dbReference type="RefSeq" id="XP_022335684.1">
    <property type="nucleotide sequence ID" value="XM_022479976.1"/>
</dbReference>
<keyword evidence="1" id="KW-0479">Metal-binding</keyword>